<name>A0A377YXZ9_KLEPO</name>
<protein>
    <submittedName>
        <fullName evidence="1">Rod shape-determining protein MreC</fullName>
    </submittedName>
</protein>
<evidence type="ECO:0000313" key="1">
    <source>
        <dbReference type="EMBL" id="STU55880.1"/>
    </source>
</evidence>
<dbReference type="Proteomes" id="UP000254487">
    <property type="component" value="Unassembled WGS sequence"/>
</dbReference>
<sequence length="53" mass="5822">MKPIFSRGPSLQIRLILAVLVALGVIIADSRLGTFSPNQNVHGYSRQPFLLCL</sequence>
<accession>A0A377YXZ9</accession>
<dbReference type="EMBL" id="UGLW01000003">
    <property type="protein sequence ID" value="STU55880.1"/>
    <property type="molecule type" value="Genomic_DNA"/>
</dbReference>
<gene>
    <name evidence="1" type="ORF">NCTC10313_00894</name>
</gene>
<reference evidence="1 2" key="1">
    <citation type="submission" date="2018-06" db="EMBL/GenBank/DDBJ databases">
        <authorList>
            <consortium name="Pathogen Informatics"/>
            <person name="Doyle S."/>
        </authorList>
    </citation>
    <scope>NUCLEOTIDE SEQUENCE [LARGE SCALE GENOMIC DNA]</scope>
    <source>
        <strain evidence="1 2">NCTC10313</strain>
    </source>
</reference>
<proteinExistence type="predicted"/>
<organism evidence="1 2">
    <name type="scientific">Klebsiella pneumoniae subsp. ozaenae</name>
    <dbReference type="NCBI Taxonomy" id="574"/>
    <lineage>
        <taxon>Bacteria</taxon>
        <taxon>Pseudomonadati</taxon>
        <taxon>Pseudomonadota</taxon>
        <taxon>Gammaproteobacteria</taxon>
        <taxon>Enterobacterales</taxon>
        <taxon>Enterobacteriaceae</taxon>
        <taxon>Klebsiella/Raoultella group</taxon>
        <taxon>Klebsiella</taxon>
        <taxon>Klebsiella pneumoniae complex</taxon>
    </lineage>
</organism>
<evidence type="ECO:0000313" key="2">
    <source>
        <dbReference type="Proteomes" id="UP000254487"/>
    </source>
</evidence>
<dbReference type="AlphaFoldDB" id="A0A377YXZ9"/>